<keyword evidence="2" id="KW-1185">Reference proteome</keyword>
<gene>
    <name evidence="1" type="ORF">F5144DRAFT_230424</name>
</gene>
<evidence type="ECO:0000313" key="2">
    <source>
        <dbReference type="Proteomes" id="UP000724584"/>
    </source>
</evidence>
<accession>A0ACB7P679</accession>
<protein>
    <submittedName>
        <fullName evidence="1">Uncharacterized protein</fullName>
    </submittedName>
</protein>
<comment type="caution">
    <text evidence="1">The sequence shown here is derived from an EMBL/GenBank/DDBJ whole genome shotgun (WGS) entry which is preliminary data.</text>
</comment>
<name>A0ACB7P679_9PEZI</name>
<proteinExistence type="predicted"/>
<evidence type="ECO:0000313" key="1">
    <source>
        <dbReference type="EMBL" id="KAH6631744.1"/>
    </source>
</evidence>
<dbReference type="Proteomes" id="UP000724584">
    <property type="component" value="Unassembled WGS sequence"/>
</dbReference>
<sequence length="226" mass="25498">MSPSQSHFHFAFRFSWAVSNYGTALFTWRGRDGVFYPPRPSVVGSSFFFLGLPVSGWPRLGRTGPNGRIGMEWFGRLGWRRRRMMDGWMADGGRREGAGGLSYPYPYLPTYPYPWDFCLPFTPSLSCRFFLFYPPTFSLAFSFFFFFFFLRTSGCHLPGCLPDLMPVLGLVGDAWGLDNGLHGGLDRVDIEGGFPRGEDRDGLLWDMGCVMEGDSEPRTRPGGSRG</sequence>
<reference evidence="1 2" key="1">
    <citation type="journal article" date="2021" name="Nat. Commun.">
        <title>Genetic determinants of endophytism in the Arabidopsis root mycobiome.</title>
        <authorList>
            <person name="Mesny F."/>
            <person name="Miyauchi S."/>
            <person name="Thiergart T."/>
            <person name="Pickel B."/>
            <person name="Atanasova L."/>
            <person name="Karlsson M."/>
            <person name="Huettel B."/>
            <person name="Barry K.W."/>
            <person name="Haridas S."/>
            <person name="Chen C."/>
            <person name="Bauer D."/>
            <person name="Andreopoulos W."/>
            <person name="Pangilinan J."/>
            <person name="LaButti K."/>
            <person name="Riley R."/>
            <person name="Lipzen A."/>
            <person name="Clum A."/>
            <person name="Drula E."/>
            <person name="Henrissat B."/>
            <person name="Kohler A."/>
            <person name="Grigoriev I.V."/>
            <person name="Martin F.M."/>
            <person name="Hacquard S."/>
        </authorList>
    </citation>
    <scope>NUCLEOTIDE SEQUENCE [LARGE SCALE GENOMIC DNA]</scope>
    <source>
        <strain evidence="1 2">MPI-SDFR-AT-0079</strain>
    </source>
</reference>
<dbReference type="EMBL" id="JAGIZQ010000004">
    <property type="protein sequence ID" value="KAH6631744.1"/>
    <property type="molecule type" value="Genomic_DNA"/>
</dbReference>
<organism evidence="1 2">
    <name type="scientific">Chaetomium tenue</name>
    <dbReference type="NCBI Taxonomy" id="1854479"/>
    <lineage>
        <taxon>Eukaryota</taxon>
        <taxon>Fungi</taxon>
        <taxon>Dikarya</taxon>
        <taxon>Ascomycota</taxon>
        <taxon>Pezizomycotina</taxon>
        <taxon>Sordariomycetes</taxon>
        <taxon>Sordariomycetidae</taxon>
        <taxon>Sordariales</taxon>
        <taxon>Chaetomiaceae</taxon>
        <taxon>Chaetomium</taxon>
    </lineage>
</organism>